<dbReference type="PANTHER" id="PTHR11145:SF8">
    <property type="entry name" value="RE57120P"/>
    <property type="match status" value="1"/>
</dbReference>
<dbReference type="AlphaFoldDB" id="A0A2G8JB95"/>
<dbReference type="Proteomes" id="UP000230750">
    <property type="component" value="Unassembled WGS sequence"/>
</dbReference>
<evidence type="ECO:0000256" key="1">
    <source>
        <dbReference type="SAM" id="MobiDB-lite"/>
    </source>
</evidence>
<dbReference type="InterPro" id="IPR045068">
    <property type="entry name" value="BACURD1-3"/>
</dbReference>
<sequence>MSAEAGEKNAMSLRTPPTSTNTGQAASVKIKGAPSKYVKLNVGGTLFYTTIGTLTKLDNMLRAMFSGRMEVLTDSEGWILIDRNGKHFGTILNFLRDGKSILPRSRQDLEELQAEAKYYLVSELLEKCQKALKLKKDEFFPVCRIPVITSPREAKLLVAKTRKPLVRLLFNRANNKYSYTSASDDNILKNIEMFDKLSLRFHGRVNFVKDVSSGNDEICCWTYYGRGVQVAEISCTSIVYTSEKKTDQKLSAPEKSRVEFPEARILEETLNVLLYEEVESESDDFDFDFARVRDRGCLYSDDEDDHGAKVKP</sequence>
<dbReference type="OrthoDB" id="2333377at2759"/>
<dbReference type="InterPro" id="IPR011333">
    <property type="entry name" value="SKP1/BTB/POZ_sf"/>
</dbReference>
<dbReference type="SMART" id="SM00225">
    <property type="entry name" value="BTB"/>
    <property type="match status" value="1"/>
</dbReference>
<organism evidence="3 4">
    <name type="scientific">Stichopus japonicus</name>
    <name type="common">Sea cucumber</name>
    <dbReference type="NCBI Taxonomy" id="307972"/>
    <lineage>
        <taxon>Eukaryota</taxon>
        <taxon>Metazoa</taxon>
        <taxon>Echinodermata</taxon>
        <taxon>Eleutherozoa</taxon>
        <taxon>Echinozoa</taxon>
        <taxon>Holothuroidea</taxon>
        <taxon>Aspidochirotacea</taxon>
        <taxon>Aspidochirotida</taxon>
        <taxon>Stichopodidae</taxon>
        <taxon>Apostichopus</taxon>
    </lineage>
</organism>
<dbReference type="GO" id="GO:0031463">
    <property type="term" value="C:Cul3-RING ubiquitin ligase complex"/>
    <property type="evidence" value="ECO:0007669"/>
    <property type="project" value="TreeGrafter"/>
</dbReference>
<accession>A0A2G8JB95</accession>
<dbReference type="InterPro" id="IPR000210">
    <property type="entry name" value="BTB/POZ_dom"/>
</dbReference>
<dbReference type="Gene3D" id="3.30.710.10">
    <property type="entry name" value="Potassium Channel Kv1.1, Chain A"/>
    <property type="match status" value="1"/>
</dbReference>
<dbReference type="GO" id="GO:0051260">
    <property type="term" value="P:protein homooligomerization"/>
    <property type="evidence" value="ECO:0007669"/>
    <property type="project" value="InterPro"/>
</dbReference>
<comment type="caution">
    <text evidence="3">The sequence shown here is derived from an EMBL/GenBank/DDBJ whole genome shotgun (WGS) entry which is preliminary data.</text>
</comment>
<dbReference type="InterPro" id="IPR003131">
    <property type="entry name" value="T1-type_BTB"/>
</dbReference>
<dbReference type="GO" id="GO:0043161">
    <property type="term" value="P:proteasome-mediated ubiquitin-dependent protein catabolic process"/>
    <property type="evidence" value="ECO:0007669"/>
    <property type="project" value="TreeGrafter"/>
</dbReference>
<evidence type="ECO:0000313" key="3">
    <source>
        <dbReference type="EMBL" id="PIK33015.1"/>
    </source>
</evidence>
<dbReference type="GO" id="GO:0004842">
    <property type="term" value="F:ubiquitin-protein transferase activity"/>
    <property type="evidence" value="ECO:0007669"/>
    <property type="project" value="TreeGrafter"/>
</dbReference>
<dbReference type="SUPFAM" id="SSF54695">
    <property type="entry name" value="POZ domain"/>
    <property type="match status" value="1"/>
</dbReference>
<gene>
    <name evidence="3" type="ORF">BSL78_30172</name>
</gene>
<reference evidence="3 4" key="1">
    <citation type="journal article" date="2017" name="PLoS Biol.">
        <title>The sea cucumber genome provides insights into morphological evolution and visceral regeneration.</title>
        <authorList>
            <person name="Zhang X."/>
            <person name="Sun L."/>
            <person name="Yuan J."/>
            <person name="Sun Y."/>
            <person name="Gao Y."/>
            <person name="Zhang L."/>
            <person name="Li S."/>
            <person name="Dai H."/>
            <person name="Hamel J.F."/>
            <person name="Liu C."/>
            <person name="Yu Y."/>
            <person name="Liu S."/>
            <person name="Lin W."/>
            <person name="Guo K."/>
            <person name="Jin S."/>
            <person name="Xu P."/>
            <person name="Storey K.B."/>
            <person name="Huan P."/>
            <person name="Zhang T."/>
            <person name="Zhou Y."/>
            <person name="Zhang J."/>
            <person name="Lin C."/>
            <person name="Li X."/>
            <person name="Xing L."/>
            <person name="Huo D."/>
            <person name="Sun M."/>
            <person name="Wang L."/>
            <person name="Mercier A."/>
            <person name="Li F."/>
            <person name="Yang H."/>
            <person name="Xiang J."/>
        </authorList>
    </citation>
    <scope>NUCLEOTIDE SEQUENCE [LARGE SCALE GENOMIC DNA]</scope>
    <source>
        <strain evidence="3">Shaxun</strain>
        <tissue evidence="3">Muscle</tissue>
    </source>
</reference>
<feature type="region of interest" description="Disordered" evidence="1">
    <location>
        <begin position="1"/>
        <end position="26"/>
    </location>
</feature>
<proteinExistence type="predicted"/>
<dbReference type="GO" id="GO:0035024">
    <property type="term" value="P:negative regulation of Rho protein signal transduction"/>
    <property type="evidence" value="ECO:0007669"/>
    <property type="project" value="TreeGrafter"/>
</dbReference>
<dbReference type="PANTHER" id="PTHR11145">
    <property type="entry name" value="BTB/POZ DOMAIN-CONTAINING ADAPTER FOR CUL3-MEDIATED RHOA DEGRADATION PROTEIN FAMILY MEMBER"/>
    <property type="match status" value="1"/>
</dbReference>
<dbReference type="Pfam" id="PF02214">
    <property type="entry name" value="BTB_2"/>
    <property type="match status" value="1"/>
</dbReference>
<feature type="domain" description="BTB" evidence="2">
    <location>
        <begin position="36"/>
        <end position="104"/>
    </location>
</feature>
<name>A0A2G8JB95_STIJA</name>
<dbReference type="EMBL" id="MRZV01002806">
    <property type="protein sequence ID" value="PIK33015.1"/>
    <property type="molecule type" value="Genomic_DNA"/>
</dbReference>
<dbReference type="GO" id="GO:0016567">
    <property type="term" value="P:protein ubiquitination"/>
    <property type="evidence" value="ECO:0007669"/>
    <property type="project" value="TreeGrafter"/>
</dbReference>
<evidence type="ECO:0000313" key="4">
    <source>
        <dbReference type="Proteomes" id="UP000230750"/>
    </source>
</evidence>
<evidence type="ECO:0000259" key="2">
    <source>
        <dbReference type="PROSITE" id="PS50097"/>
    </source>
</evidence>
<protein>
    <submittedName>
        <fullName evidence="3">Putative BTB/POZ domain-containing adapter for CUL3-mediated RhoA degradation protein 3</fullName>
    </submittedName>
</protein>
<dbReference type="PROSITE" id="PS50097">
    <property type="entry name" value="BTB"/>
    <property type="match status" value="1"/>
</dbReference>
<dbReference type="CDD" id="cd18369">
    <property type="entry name" value="BTB_POZ_KCTD10-like_BACURD"/>
    <property type="match status" value="1"/>
</dbReference>
<dbReference type="STRING" id="307972.A0A2G8JB95"/>
<feature type="compositionally biased region" description="Polar residues" evidence="1">
    <location>
        <begin position="15"/>
        <end position="25"/>
    </location>
</feature>
<dbReference type="FunFam" id="3.30.710.10:FF:000046">
    <property type="entry name" value="BTB/POZ domain-containing protein KCTD7 isoform X1"/>
    <property type="match status" value="1"/>
</dbReference>
<keyword evidence="4" id="KW-1185">Reference proteome</keyword>